<dbReference type="GO" id="GO:0006886">
    <property type="term" value="P:intracellular protein transport"/>
    <property type="evidence" value="ECO:0007669"/>
    <property type="project" value="UniProtKB-UniRule"/>
</dbReference>
<evidence type="ECO:0000259" key="6">
    <source>
        <dbReference type="Pfam" id="PF05529"/>
    </source>
</evidence>
<keyword evidence="2 5" id="KW-0812">Transmembrane</keyword>
<comment type="caution">
    <text evidence="7">The sequence shown here is derived from an EMBL/GenBank/DDBJ whole genome shotgun (WGS) entry which is preliminary data.</text>
</comment>
<keyword evidence="8" id="KW-1185">Reference proteome</keyword>
<dbReference type="GO" id="GO:0006888">
    <property type="term" value="P:endoplasmic reticulum to Golgi vesicle-mediated transport"/>
    <property type="evidence" value="ECO:0007669"/>
    <property type="project" value="UniProtKB-UniRule"/>
</dbReference>
<keyword evidence="5" id="KW-0256">Endoplasmic reticulum</keyword>
<dbReference type="PANTHER" id="PTHR12701">
    <property type="entry name" value="BCR-ASSOCIATED PROTEIN, BAP"/>
    <property type="match status" value="1"/>
</dbReference>
<keyword evidence="5" id="KW-0813">Transport</keyword>
<feature type="transmembrane region" description="Helical" evidence="5">
    <location>
        <begin position="93"/>
        <end position="114"/>
    </location>
</feature>
<dbReference type="PANTHER" id="PTHR12701:SF12">
    <property type="entry name" value="ENDOPLASMIC RETICULUM TRANSMEMBRANE PROTEIN"/>
    <property type="match status" value="1"/>
</dbReference>
<evidence type="ECO:0000256" key="4">
    <source>
        <dbReference type="ARBA" id="ARBA00023136"/>
    </source>
</evidence>
<protein>
    <recommendedName>
        <fullName evidence="5">Endoplasmic reticulum transmembrane protein</fullName>
    </recommendedName>
</protein>
<dbReference type="AlphaFoldDB" id="A0A8T0IQE9"/>
<comment type="similarity">
    <text evidence="5">Belongs to the BCAP29/BCAP31 family.</text>
</comment>
<gene>
    <name evidence="7" type="ORF">KC19_2G009800</name>
</gene>
<comment type="subcellular location">
    <subcellularLocation>
        <location evidence="5">Endoplasmic reticulum membrane</location>
        <topology evidence="5">Multi-pass membrane protein</topology>
    </subcellularLocation>
    <subcellularLocation>
        <location evidence="1">Membrane</location>
        <topology evidence="1">Multi-pass membrane protein</topology>
    </subcellularLocation>
</comment>
<dbReference type="OrthoDB" id="1645261at2759"/>
<feature type="transmembrane region" description="Helical" evidence="5">
    <location>
        <begin position="6"/>
        <end position="29"/>
    </location>
</feature>
<dbReference type="Pfam" id="PF05529">
    <property type="entry name" value="Bap31"/>
    <property type="match status" value="1"/>
</dbReference>
<dbReference type="InterPro" id="IPR040463">
    <property type="entry name" value="BAP29/BAP31_N"/>
</dbReference>
<evidence type="ECO:0000256" key="1">
    <source>
        <dbReference type="ARBA" id="ARBA00004141"/>
    </source>
</evidence>
<feature type="transmembrane region" description="Helical" evidence="5">
    <location>
        <begin position="41"/>
        <end position="61"/>
    </location>
</feature>
<evidence type="ECO:0000313" key="8">
    <source>
        <dbReference type="Proteomes" id="UP000822688"/>
    </source>
</evidence>
<sequence>MALEWAAIGAVTAAEALILLLLTMPGLGGMRKGLIAVSRTALQPLLAVVPLSLFLALEIYWKYEHMTECKGPQCGPMERDRAQKSVIKSQRNAILVAGALLLYWTLYRVTAMMVRMEQLSAQLKKLKPSE</sequence>
<keyword evidence="4 5" id="KW-0472">Membrane</keyword>
<evidence type="ECO:0000256" key="2">
    <source>
        <dbReference type="ARBA" id="ARBA00022692"/>
    </source>
</evidence>
<dbReference type="GO" id="GO:0005789">
    <property type="term" value="C:endoplasmic reticulum membrane"/>
    <property type="evidence" value="ECO:0007669"/>
    <property type="project" value="UniProtKB-SubCell"/>
</dbReference>
<keyword evidence="5" id="KW-0931">ER-Golgi transport</keyword>
<accession>A0A8T0IQE9</accession>
<evidence type="ECO:0000256" key="3">
    <source>
        <dbReference type="ARBA" id="ARBA00022989"/>
    </source>
</evidence>
<keyword evidence="5" id="KW-0653">Protein transport</keyword>
<dbReference type="Proteomes" id="UP000822688">
    <property type="component" value="Chromosome 2"/>
</dbReference>
<evidence type="ECO:0000256" key="5">
    <source>
        <dbReference type="RuleBase" id="RU367026"/>
    </source>
</evidence>
<name>A0A8T0IQE9_CERPU</name>
<organism evidence="7 8">
    <name type="scientific">Ceratodon purpureus</name>
    <name type="common">Fire moss</name>
    <name type="synonym">Dicranum purpureum</name>
    <dbReference type="NCBI Taxonomy" id="3225"/>
    <lineage>
        <taxon>Eukaryota</taxon>
        <taxon>Viridiplantae</taxon>
        <taxon>Streptophyta</taxon>
        <taxon>Embryophyta</taxon>
        <taxon>Bryophyta</taxon>
        <taxon>Bryophytina</taxon>
        <taxon>Bryopsida</taxon>
        <taxon>Dicranidae</taxon>
        <taxon>Pseudoditrichales</taxon>
        <taxon>Ditrichaceae</taxon>
        <taxon>Ceratodon</taxon>
    </lineage>
</organism>
<reference evidence="7" key="1">
    <citation type="submission" date="2020-06" db="EMBL/GenBank/DDBJ databases">
        <title>WGS assembly of Ceratodon purpureus strain R40.</title>
        <authorList>
            <person name="Carey S.B."/>
            <person name="Jenkins J."/>
            <person name="Shu S."/>
            <person name="Lovell J.T."/>
            <person name="Sreedasyam A."/>
            <person name="Maumus F."/>
            <person name="Tiley G.P."/>
            <person name="Fernandez-Pozo N."/>
            <person name="Barry K."/>
            <person name="Chen C."/>
            <person name="Wang M."/>
            <person name="Lipzen A."/>
            <person name="Daum C."/>
            <person name="Saski C.A."/>
            <person name="Payton A.C."/>
            <person name="Mcbreen J.C."/>
            <person name="Conrad R.E."/>
            <person name="Kollar L.M."/>
            <person name="Olsson S."/>
            <person name="Huttunen S."/>
            <person name="Landis J.B."/>
            <person name="Wickett N.J."/>
            <person name="Johnson M.G."/>
            <person name="Rensing S.A."/>
            <person name="Grimwood J."/>
            <person name="Schmutz J."/>
            <person name="Mcdaniel S.F."/>
        </authorList>
    </citation>
    <scope>NUCLEOTIDE SEQUENCE</scope>
    <source>
        <strain evidence="7">R40</strain>
    </source>
</reference>
<evidence type="ECO:0000313" key="7">
    <source>
        <dbReference type="EMBL" id="KAG0585412.1"/>
    </source>
</evidence>
<proteinExistence type="inferred from homology"/>
<dbReference type="GO" id="GO:0070973">
    <property type="term" value="P:protein localization to endoplasmic reticulum exit site"/>
    <property type="evidence" value="ECO:0007669"/>
    <property type="project" value="UniProtKB-UniRule"/>
</dbReference>
<feature type="domain" description="BAP29/BAP31 transmembrane" evidence="6">
    <location>
        <begin position="1"/>
        <end position="125"/>
    </location>
</feature>
<dbReference type="InterPro" id="IPR008417">
    <property type="entry name" value="BAP29/BAP31"/>
</dbReference>
<dbReference type="EMBL" id="CM026422">
    <property type="protein sequence ID" value="KAG0585412.1"/>
    <property type="molecule type" value="Genomic_DNA"/>
</dbReference>
<keyword evidence="3 5" id="KW-1133">Transmembrane helix</keyword>
<comment type="function">
    <text evidence="5">May play a role in anterograde transport of membrane proteins from the endoplasmic reticulum to the Golgi.</text>
</comment>